<proteinExistence type="predicted"/>
<dbReference type="RefSeq" id="WP_039249515.1">
    <property type="nucleotide sequence ID" value="NZ_JDRX01000008.1"/>
</dbReference>
<dbReference type="AlphaFoldDB" id="A0AA88ZVE7"/>
<sequence length="134" mass="16091">MKKYKISFILMFLVILIGLCKININLNRQIYESIMKDMNINKNINQRYENNNLDNVVDVLSYPEKYDIKSDISIPKVRILFEKKPFDFRIDTNKYEFFINNNSIVNFKRKVRDKVVNVKEYIFKVGKKTKNIVP</sequence>
<reference evidence="1 2" key="1">
    <citation type="submission" date="2014-01" db="EMBL/GenBank/DDBJ databases">
        <title>Plasmidome dynamics in the species complex Clostridium novyi sensu lato converts strains of independent lineages into distinctly different pathogens.</title>
        <authorList>
            <person name="Skarin H."/>
            <person name="Segerman B."/>
        </authorList>
    </citation>
    <scope>NUCLEOTIDE SEQUENCE [LARGE SCALE GENOMIC DNA]</scope>
    <source>
        <strain evidence="1 2">4570</strain>
    </source>
</reference>
<evidence type="ECO:0000313" key="1">
    <source>
        <dbReference type="EMBL" id="KGN02470.1"/>
    </source>
</evidence>
<dbReference type="Proteomes" id="UP000030016">
    <property type="component" value="Unassembled WGS sequence"/>
</dbReference>
<evidence type="ECO:0000313" key="2">
    <source>
        <dbReference type="Proteomes" id="UP000030016"/>
    </source>
</evidence>
<protein>
    <submittedName>
        <fullName evidence="1">Uncharacterized protein</fullName>
    </submittedName>
</protein>
<accession>A0AA88ZVE7</accession>
<dbReference type="EMBL" id="JDRX01000008">
    <property type="protein sequence ID" value="KGN02470.1"/>
    <property type="molecule type" value="Genomic_DNA"/>
</dbReference>
<comment type="caution">
    <text evidence="1">The sequence shown here is derived from an EMBL/GenBank/DDBJ whole genome shotgun (WGS) entry which is preliminary data.</text>
</comment>
<organism evidence="1 2">
    <name type="scientific">Clostridium novyi A str. 4570</name>
    <dbReference type="NCBI Taxonomy" id="1444290"/>
    <lineage>
        <taxon>Bacteria</taxon>
        <taxon>Bacillati</taxon>
        <taxon>Bacillota</taxon>
        <taxon>Clostridia</taxon>
        <taxon>Eubacteriales</taxon>
        <taxon>Clostridiaceae</taxon>
        <taxon>Clostridium</taxon>
    </lineage>
</organism>
<name>A0AA88ZVE7_CLONO</name>
<gene>
    <name evidence="1" type="ORF">Z969_05150</name>
</gene>